<dbReference type="InterPro" id="IPR039261">
    <property type="entry name" value="FNR_nucleotide-bd"/>
</dbReference>
<dbReference type="SUPFAM" id="SSF52343">
    <property type="entry name" value="Ferredoxin reductase-like, C-terminal NADP-linked domain"/>
    <property type="match status" value="1"/>
</dbReference>
<dbReference type="PATRIC" id="fig|1121290.3.peg.496"/>
<evidence type="ECO:0000313" key="1">
    <source>
        <dbReference type="EMBL" id="OFI07084.1"/>
    </source>
</evidence>
<dbReference type="PANTHER" id="PTHR43513">
    <property type="entry name" value="DIHYDROOROTATE DEHYDROGENASE B (NAD(+)), ELECTRON TRANSFER SUBUNIT"/>
    <property type="match status" value="1"/>
</dbReference>
<dbReference type="AlphaFoldDB" id="A0A1E8F175"/>
<dbReference type="PANTHER" id="PTHR43513:SF3">
    <property type="entry name" value="DIHYDROOROTATE DEHYDROGENASE B (NAD(+)), ELECTRON TRANSFER SUBUNIT-RELATED"/>
    <property type="match status" value="1"/>
</dbReference>
<dbReference type="Gene3D" id="2.40.30.10">
    <property type="entry name" value="Translation factors"/>
    <property type="match status" value="1"/>
</dbReference>
<gene>
    <name evidence="1" type="primary">pyrK_1</name>
    <name evidence="1" type="ORF">CLOACE_04890</name>
</gene>
<dbReference type="Proteomes" id="UP000175744">
    <property type="component" value="Unassembled WGS sequence"/>
</dbReference>
<dbReference type="InterPro" id="IPR050353">
    <property type="entry name" value="PyrK_electron_transfer"/>
</dbReference>
<dbReference type="InterPro" id="IPR017938">
    <property type="entry name" value="Riboflavin_synthase-like_b-brl"/>
</dbReference>
<dbReference type="Gene3D" id="3.40.50.80">
    <property type="entry name" value="Nucleotide-binding domain of ferredoxin-NADP reductase (FNR) module"/>
    <property type="match status" value="1"/>
</dbReference>
<dbReference type="InterPro" id="IPR006058">
    <property type="entry name" value="2Fe2S_fd_BS"/>
</dbReference>
<dbReference type="NCBIfam" id="NF004470">
    <property type="entry name" value="PRK05802.1"/>
    <property type="match status" value="1"/>
</dbReference>
<evidence type="ECO:0000313" key="2">
    <source>
        <dbReference type="Proteomes" id="UP000175744"/>
    </source>
</evidence>
<dbReference type="GO" id="GO:0051537">
    <property type="term" value="F:2 iron, 2 sulfur cluster binding"/>
    <property type="evidence" value="ECO:0007669"/>
    <property type="project" value="InterPro"/>
</dbReference>
<proteinExistence type="predicted"/>
<accession>A0A1E8F175</accession>
<dbReference type="CDD" id="cd06192">
    <property type="entry name" value="DHOD_e_trans_like"/>
    <property type="match status" value="1"/>
</dbReference>
<keyword evidence="2" id="KW-1185">Reference proteome</keyword>
<protein>
    <submittedName>
        <fullName evidence="1">Dihydroorotate dehydrogenase B, electron transfer subunit</fullName>
    </submittedName>
</protein>
<comment type="caution">
    <text evidence="1">The sequence shown here is derived from an EMBL/GenBank/DDBJ whole genome shotgun (WGS) entry which is preliminary data.</text>
</comment>
<dbReference type="STRING" id="1121290.CLAOCE_04890"/>
<dbReference type="PROSITE" id="PS00197">
    <property type="entry name" value="2FE2S_FER_1"/>
    <property type="match status" value="1"/>
</dbReference>
<dbReference type="SUPFAM" id="SSF63380">
    <property type="entry name" value="Riboflavin synthase domain-like"/>
    <property type="match status" value="1"/>
</dbReference>
<sequence length="329" mass="37308">MYMDYEIKDCIDAGTEYCPCHLAETGDCILCSQLSGKKLCECTNWKGVCIYQEYIWNRKKAKEGRKNYICTILNKEKIGEELLIFTILVPHKLAQDLVYPGSFIFLRNPKTKQFYDTPISVMESDTRENTLKVAIEIKGIKTKSIDSVDVDDKILIRGPFWNGVLGLKNINKSKDGTSVLICRGIGQAPIVPVMKKLYSNGNKIIAIIDKANFNNVFIKNYLDMCNATLIECSVFSKGDLTEEFKKSLFNIIKDENVNLIHCAAQDIIIYKALNLIEDSINFSCSNNAKMCCGEGVCGTCTVRYKGQVVKRLCKLQVDPKYIFKDRRLM</sequence>
<name>A0A1E8F175_9CLOT</name>
<reference evidence="1 2" key="1">
    <citation type="submission" date="2016-06" db="EMBL/GenBank/DDBJ databases">
        <title>Genome sequence of Clostridium acetireducens DSM 10703.</title>
        <authorList>
            <person name="Poehlein A."/>
            <person name="Fluechter S."/>
            <person name="Duerre P."/>
            <person name="Daniel R."/>
        </authorList>
    </citation>
    <scope>NUCLEOTIDE SEQUENCE [LARGE SCALE GENOMIC DNA]</scope>
    <source>
        <strain evidence="1 2">DSM 10703</strain>
    </source>
</reference>
<dbReference type="EMBL" id="LZFO01000005">
    <property type="protein sequence ID" value="OFI07084.1"/>
    <property type="molecule type" value="Genomic_DNA"/>
</dbReference>
<organism evidence="1 2">
    <name type="scientific">Clostridium acetireducens DSM 10703</name>
    <dbReference type="NCBI Taxonomy" id="1121290"/>
    <lineage>
        <taxon>Bacteria</taxon>
        <taxon>Bacillati</taxon>
        <taxon>Bacillota</taxon>
        <taxon>Clostridia</taxon>
        <taxon>Eubacteriales</taxon>
        <taxon>Clostridiaceae</taxon>
        <taxon>Clostridium</taxon>
    </lineage>
</organism>